<dbReference type="PANTHER" id="PTHR11709:SF481">
    <property type="entry name" value="LACCASE"/>
    <property type="match status" value="1"/>
</dbReference>
<dbReference type="GO" id="GO:0016491">
    <property type="term" value="F:oxidoreductase activity"/>
    <property type="evidence" value="ECO:0007669"/>
    <property type="project" value="InterPro"/>
</dbReference>
<gene>
    <name evidence="3" type="ORF">L1049_025317</name>
</gene>
<dbReference type="Gene3D" id="2.60.40.420">
    <property type="entry name" value="Cupredoxins - blue copper proteins"/>
    <property type="match status" value="1"/>
</dbReference>
<accession>A0AAP0R2L8</accession>
<proteinExistence type="inferred from homology"/>
<comment type="caution">
    <text evidence="3">The sequence shown here is derived from an EMBL/GenBank/DDBJ whole genome shotgun (WGS) entry which is preliminary data.</text>
</comment>
<dbReference type="Pfam" id="PF07731">
    <property type="entry name" value="Cu-oxidase_2"/>
    <property type="match status" value="1"/>
</dbReference>
<sequence>MCSAATHLVPEKCLGPNGGMFAASVNNITFRRPTVSLLNAYFNDLEGYYTMDFPDKPEKMYDFVNEAPNDMGVDTQPAIGTRVSVLQYGWSVQVIFQDTGTVGTENHPVHLHGFSFYVLGSGIGNFNPRTAVLNLYDPPYRNTIGVPVGGWAVIRFRADNPGYLITLTCLEMDLLYRSMVHALPSRRAHDMGAFYGFSCEEWRRQNENSATSTT</sequence>
<protein>
    <recommendedName>
        <fullName evidence="2">Plastocyanin-like domain-containing protein</fullName>
    </recommendedName>
</protein>
<comment type="similarity">
    <text evidence="1">Belongs to the multicopper oxidase family.</text>
</comment>
<reference evidence="3 4" key="1">
    <citation type="journal article" date="2024" name="Plant J.">
        <title>Genome sequences and population genomics reveal climatic adaptation and genomic divergence between two closely related sweetgum species.</title>
        <authorList>
            <person name="Xu W.Q."/>
            <person name="Ren C.Q."/>
            <person name="Zhang X.Y."/>
            <person name="Comes H.P."/>
            <person name="Liu X.H."/>
            <person name="Li Y.G."/>
            <person name="Kettle C.J."/>
            <person name="Jalonen R."/>
            <person name="Gaisberger H."/>
            <person name="Ma Y.Z."/>
            <person name="Qiu Y.X."/>
        </authorList>
    </citation>
    <scope>NUCLEOTIDE SEQUENCE [LARGE SCALE GENOMIC DNA]</scope>
    <source>
        <strain evidence="3">Hangzhou</strain>
    </source>
</reference>
<dbReference type="EMBL" id="JBBPBK010000327">
    <property type="protein sequence ID" value="KAK9265723.1"/>
    <property type="molecule type" value="Genomic_DNA"/>
</dbReference>
<dbReference type="AlphaFoldDB" id="A0AAP0R2L8"/>
<dbReference type="GO" id="GO:0005507">
    <property type="term" value="F:copper ion binding"/>
    <property type="evidence" value="ECO:0007669"/>
    <property type="project" value="InterPro"/>
</dbReference>
<evidence type="ECO:0000256" key="1">
    <source>
        <dbReference type="ARBA" id="ARBA00010609"/>
    </source>
</evidence>
<evidence type="ECO:0000313" key="4">
    <source>
        <dbReference type="Proteomes" id="UP001415857"/>
    </source>
</evidence>
<dbReference type="SUPFAM" id="SSF49503">
    <property type="entry name" value="Cupredoxins"/>
    <property type="match status" value="1"/>
</dbReference>
<dbReference type="InterPro" id="IPR045087">
    <property type="entry name" value="Cu-oxidase_fam"/>
</dbReference>
<name>A0AAP0R2L8_LIQFO</name>
<evidence type="ECO:0000259" key="2">
    <source>
        <dbReference type="Pfam" id="PF07731"/>
    </source>
</evidence>
<dbReference type="InterPro" id="IPR008972">
    <property type="entry name" value="Cupredoxin"/>
</dbReference>
<dbReference type="PANTHER" id="PTHR11709">
    <property type="entry name" value="MULTI-COPPER OXIDASE"/>
    <property type="match status" value="1"/>
</dbReference>
<keyword evidence="4" id="KW-1185">Reference proteome</keyword>
<dbReference type="Proteomes" id="UP001415857">
    <property type="component" value="Unassembled WGS sequence"/>
</dbReference>
<organism evidence="3 4">
    <name type="scientific">Liquidambar formosana</name>
    <name type="common">Formosan gum</name>
    <dbReference type="NCBI Taxonomy" id="63359"/>
    <lineage>
        <taxon>Eukaryota</taxon>
        <taxon>Viridiplantae</taxon>
        <taxon>Streptophyta</taxon>
        <taxon>Embryophyta</taxon>
        <taxon>Tracheophyta</taxon>
        <taxon>Spermatophyta</taxon>
        <taxon>Magnoliopsida</taxon>
        <taxon>eudicotyledons</taxon>
        <taxon>Gunneridae</taxon>
        <taxon>Pentapetalae</taxon>
        <taxon>Saxifragales</taxon>
        <taxon>Altingiaceae</taxon>
        <taxon>Liquidambar</taxon>
    </lineage>
</organism>
<evidence type="ECO:0000313" key="3">
    <source>
        <dbReference type="EMBL" id="KAK9265723.1"/>
    </source>
</evidence>
<feature type="domain" description="Plastocyanin-like" evidence="2">
    <location>
        <begin position="53"/>
        <end position="163"/>
    </location>
</feature>
<dbReference type="InterPro" id="IPR011706">
    <property type="entry name" value="Cu-oxidase_C"/>
</dbReference>